<sequence length="161" mass="18558">MKPVLDLTCGARMMWVNKHDERVIYCDIRAETHQLCDGRTLTINPDQKEDFRNLTFPDESFYLVVFDPPHLNHLGESSWLAKKYGKLAPSWEDDIRAGFEQAFRVLRPGGVLIFKWNETQIPLSRILTLTPEKPLFGHTGTSSKTHWITFLKTPTSKGTQQ</sequence>
<accession>A0AAW9HL77</accession>
<gene>
    <name evidence="1" type="ORF">R6G74_02715</name>
</gene>
<dbReference type="CDD" id="cd02440">
    <property type="entry name" value="AdoMet_MTases"/>
    <property type="match status" value="1"/>
</dbReference>
<dbReference type="EC" id="2.1.1.-" evidence="1"/>
<reference evidence="1" key="1">
    <citation type="submission" date="2023-10" db="EMBL/GenBank/DDBJ databases">
        <title>Whole Genome based description of the genera Actinobaculum and Actinotignum reveals a complex phylogenetic relationship within the species included in the genus Actinotignum.</title>
        <authorList>
            <person name="Jensen C.S."/>
            <person name="Dargis R."/>
            <person name="Kemp M."/>
            <person name="Christensen J.J."/>
        </authorList>
    </citation>
    <scope>NUCLEOTIDE SEQUENCE</scope>
    <source>
        <strain evidence="1">SLA_B245</strain>
    </source>
</reference>
<dbReference type="AlphaFoldDB" id="A0AAW9HL77"/>
<evidence type="ECO:0000313" key="2">
    <source>
        <dbReference type="Proteomes" id="UP001288320"/>
    </source>
</evidence>
<evidence type="ECO:0000313" key="1">
    <source>
        <dbReference type="EMBL" id="MDY5140232.1"/>
    </source>
</evidence>
<dbReference type="GO" id="GO:0032259">
    <property type="term" value="P:methylation"/>
    <property type="evidence" value="ECO:0007669"/>
    <property type="project" value="UniProtKB-KW"/>
</dbReference>
<keyword evidence="1" id="KW-0808">Transferase</keyword>
<name>A0AAW9HL77_9ACTO</name>
<keyword evidence="1" id="KW-0489">Methyltransferase</keyword>
<dbReference type="RefSeq" id="WP_320753015.1">
    <property type="nucleotide sequence ID" value="NZ_JAWNFV010000004.1"/>
</dbReference>
<protein>
    <submittedName>
        <fullName evidence="1">Class I SAM-dependent methyltransferase</fullName>
        <ecNumber evidence="1">2.1.1.-</ecNumber>
    </submittedName>
</protein>
<dbReference type="Proteomes" id="UP001288320">
    <property type="component" value="Unassembled WGS sequence"/>
</dbReference>
<dbReference type="GO" id="GO:0008168">
    <property type="term" value="F:methyltransferase activity"/>
    <property type="evidence" value="ECO:0007669"/>
    <property type="project" value="UniProtKB-KW"/>
</dbReference>
<dbReference type="Gene3D" id="3.40.50.150">
    <property type="entry name" value="Vaccinia Virus protein VP39"/>
    <property type="match status" value="1"/>
</dbReference>
<dbReference type="InterPro" id="IPR029063">
    <property type="entry name" value="SAM-dependent_MTases_sf"/>
</dbReference>
<proteinExistence type="predicted"/>
<dbReference type="EMBL" id="JAWNFV010000004">
    <property type="protein sequence ID" value="MDY5140232.1"/>
    <property type="molecule type" value="Genomic_DNA"/>
</dbReference>
<comment type="caution">
    <text evidence="1">The sequence shown here is derived from an EMBL/GenBank/DDBJ whole genome shotgun (WGS) entry which is preliminary data.</text>
</comment>
<dbReference type="SUPFAM" id="SSF53335">
    <property type="entry name" value="S-adenosyl-L-methionine-dependent methyltransferases"/>
    <property type="match status" value="1"/>
</dbReference>
<organism evidence="1 2">
    <name type="scientific">Actinotignum timonense</name>
    <dbReference type="NCBI Taxonomy" id="1870995"/>
    <lineage>
        <taxon>Bacteria</taxon>
        <taxon>Bacillati</taxon>
        <taxon>Actinomycetota</taxon>
        <taxon>Actinomycetes</taxon>
        <taxon>Actinomycetales</taxon>
        <taxon>Actinomycetaceae</taxon>
        <taxon>Actinotignum</taxon>
    </lineage>
</organism>